<protein>
    <recommendedName>
        <fullName evidence="2">Three-Cys-motif partner protein</fullName>
    </recommendedName>
</protein>
<accession>A0ABQ3WG13</accession>
<evidence type="ECO:0008006" key="2">
    <source>
        <dbReference type="Google" id="ProtNLM"/>
    </source>
</evidence>
<evidence type="ECO:0000313" key="1">
    <source>
        <dbReference type="EMBL" id="GID45176.1"/>
    </source>
</evidence>
<name>A0ABQ3WG13_9ACTN</name>
<organism evidence="1">
    <name type="scientific">Actinoplanes campanulatus</name>
    <dbReference type="NCBI Taxonomy" id="113559"/>
    <lineage>
        <taxon>Bacteria</taxon>
        <taxon>Bacillati</taxon>
        <taxon>Actinomycetota</taxon>
        <taxon>Actinomycetes</taxon>
        <taxon>Micromonosporales</taxon>
        <taxon>Micromonosporaceae</taxon>
        <taxon>Actinoplanes</taxon>
    </lineage>
</organism>
<gene>
    <name evidence="1" type="ORF">Aca07nite_24510</name>
</gene>
<dbReference type="EMBL" id="BOMF01000046">
    <property type="protein sequence ID" value="GID45176.1"/>
    <property type="molecule type" value="Genomic_DNA"/>
</dbReference>
<sequence>MSPIGAVKRELLVRHLQAWAAGALHHARRATYVHGYADADGGVAAEAAIRVLADLPGLSRGRELSMVAVGADVAGVGERLTAAQRDAGAGAGLTVLPVGGGTDERLPVALRAAGAVRVPLLGFLDATAVGEPPAVTTVGAIAAGKPAEVLLALPPGSPVDPYRGLGFPLVTAAELATGPEPGEVVAFATTSAKSLESFKEALWAVDEFAGVRLRDPADPERHLIDIALRPDPGPLRRELLAHLSEVGRATVTELRTFALTETVYRAADATRVLHSMIDAGTVTREPAHGRLGGDVVIEREPS</sequence>
<reference evidence="1" key="1">
    <citation type="submission" date="2021-01" db="EMBL/GenBank/DDBJ databases">
        <title>Whole genome shotgun sequence of Actinoplanes capillaceus NBRC 16408.</title>
        <authorList>
            <person name="Komaki H."/>
            <person name="Tamura T."/>
        </authorList>
    </citation>
    <scope>NUCLEOTIDE SEQUENCE [LARGE SCALE GENOMIC DNA]</scope>
    <source>
        <strain evidence="1">NBRC 16408</strain>
    </source>
</reference>
<comment type="caution">
    <text evidence="1">The sequence shown here is derived from an EMBL/GenBank/DDBJ whole genome shotgun (WGS) entry which is preliminary data.</text>
</comment>
<proteinExistence type="predicted"/>